<dbReference type="EMBL" id="CP020715">
    <property type="protein sequence ID" value="ARJ06834.1"/>
    <property type="molecule type" value="Genomic_DNA"/>
</dbReference>
<proteinExistence type="predicted"/>
<dbReference type="AlphaFoldDB" id="A0A1X9LNP8"/>
<dbReference type="KEGG" id="cphy:B5808_17605"/>
<name>A0A1X9LNP8_9MICO</name>
<sequence>MEIRVVGELSDIHGSSPDVDEQVIRAVRAVLALAPSVQDIERAERLLTSMTDGALQAGADASVADDDGQIFWMEQGITREADRDQRLRALRTVREHLT</sequence>
<keyword evidence="2" id="KW-1185">Reference proteome</keyword>
<protein>
    <submittedName>
        <fullName evidence="1">Uncharacterized protein</fullName>
    </submittedName>
</protein>
<reference evidence="1 2" key="1">
    <citation type="submission" date="2017-04" db="EMBL/GenBank/DDBJ databases">
        <authorList>
            <person name="Afonso C.L."/>
            <person name="Miller P.J."/>
            <person name="Scott M.A."/>
            <person name="Spackman E."/>
            <person name="Goraichik I."/>
            <person name="Dimitrov K.M."/>
            <person name="Suarez D.L."/>
            <person name="Swayne D.E."/>
        </authorList>
    </citation>
    <scope>NUCLEOTIDE SEQUENCE [LARGE SCALE GENOMIC DNA]</scope>
    <source>
        <strain evidence="2">XA(T)</strain>
    </source>
</reference>
<gene>
    <name evidence="1" type="ORF">B5808_17605</name>
</gene>
<dbReference type="STRING" id="1619308.B5808_17605"/>
<evidence type="ECO:0000313" key="1">
    <source>
        <dbReference type="EMBL" id="ARJ06834.1"/>
    </source>
</evidence>
<dbReference type="Proteomes" id="UP000192775">
    <property type="component" value="Chromosome"/>
</dbReference>
<organism evidence="1 2">
    <name type="scientific">Cnuibacter physcomitrellae</name>
    <dbReference type="NCBI Taxonomy" id="1619308"/>
    <lineage>
        <taxon>Bacteria</taxon>
        <taxon>Bacillati</taxon>
        <taxon>Actinomycetota</taxon>
        <taxon>Actinomycetes</taxon>
        <taxon>Micrococcales</taxon>
        <taxon>Microbacteriaceae</taxon>
        <taxon>Cnuibacter</taxon>
    </lineage>
</organism>
<accession>A0A1X9LNP8</accession>
<evidence type="ECO:0000313" key="2">
    <source>
        <dbReference type="Proteomes" id="UP000192775"/>
    </source>
</evidence>